<proteinExistence type="predicted"/>
<evidence type="ECO:0000313" key="2">
    <source>
        <dbReference type="EMBL" id="MBB2890643.1"/>
    </source>
</evidence>
<feature type="region of interest" description="Disordered" evidence="1">
    <location>
        <begin position="66"/>
        <end position="85"/>
    </location>
</feature>
<dbReference type="Proteomes" id="UP000559182">
    <property type="component" value="Unassembled WGS sequence"/>
</dbReference>
<evidence type="ECO:0000256" key="1">
    <source>
        <dbReference type="SAM" id="MobiDB-lite"/>
    </source>
</evidence>
<organism evidence="2 3">
    <name type="scientific">Flexivirga oryzae</name>
    <dbReference type="NCBI Taxonomy" id="1794944"/>
    <lineage>
        <taxon>Bacteria</taxon>
        <taxon>Bacillati</taxon>
        <taxon>Actinomycetota</taxon>
        <taxon>Actinomycetes</taxon>
        <taxon>Micrococcales</taxon>
        <taxon>Dermacoccaceae</taxon>
        <taxon>Flexivirga</taxon>
    </lineage>
</organism>
<accession>A0A839N3V0</accession>
<gene>
    <name evidence="2" type="ORF">FHU39_000627</name>
</gene>
<name>A0A839N3V0_9MICO</name>
<protein>
    <submittedName>
        <fullName evidence="2">Uncharacterized protein</fullName>
    </submittedName>
</protein>
<dbReference type="EMBL" id="JACHVQ010000001">
    <property type="protein sequence ID" value="MBB2890643.1"/>
    <property type="molecule type" value="Genomic_DNA"/>
</dbReference>
<comment type="caution">
    <text evidence="2">The sequence shown here is derived from an EMBL/GenBank/DDBJ whole genome shotgun (WGS) entry which is preliminary data.</text>
</comment>
<keyword evidence="3" id="KW-1185">Reference proteome</keyword>
<dbReference type="AlphaFoldDB" id="A0A839N3V0"/>
<reference evidence="2 3" key="1">
    <citation type="submission" date="2020-08" db="EMBL/GenBank/DDBJ databases">
        <title>Sequencing the genomes of 1000 actinobacteria strains.</title>
        <authorList>
            <person name="Klenk H.-P."/>
        </authorList>
    </citation>
    <scope>NUCLEOTIDE SEQUENCE [LARGE SCALE GENOMIC DNA]</scope>
    <source>
        <strain evidence="2 3">DSM 105369</strain>
    </source>
</reference>
<dbReference type="RefSeq" id="WP_183318904.1">
    <property type="nucleotide sequence ID" value="NZ_JACHVQ010000001.1"/>
</dbReference>
<sequence length="282" mass="29509">MIERLRSHPTIGWLIAAGLSIIVFLNNVGGAVGGIQTLLNGYNKVQSALHPKKPGTVHVAAIPDTNTASNARAKPKSTTASGPSSLQVVEWPGGWGPERKTYTLEKPAGKPVLNSIDATKQNGLDERHFVYGKRSNQGNDSMTYNLQACPGDKVDLWAAVANDAASNIKAGDVEGLTARIVTGTAGNKPGLNVGVVLSSYNAGSVWSSMSVDCGKTPLKASLLAGTAHLVTKDTPKGGLPIALSNKVDTALLGSGLVANGQFSNSDSQWYGTLRLTLEIQRR</sequence>
<evidence type="ECO:0000313" key="3">
    <source>
        <dbReference type="Proteomes" id="UP000559182"/>
    </source>
</evidence>